<protein>
    <submittedName>
        <fullName evidence="1">Uncharacterized protein</fullName>
    </submittedName>
</protein>
<evidence type="ECO:0000313" key="2">
    <source>
        <dbReference type="Proteomes" id="UP000323974"/>
    </source>
</evidence>
<organism evidence="1 2">
    <name type="scientific">Haemophilus parahaemolyticus</name>
    <dbReference type="NCBI Taxonomy" id="735"/>
    <lineage>
        <taxon>Bacteria</taxon>
        <taxon>Pseudomonadati</taxon>
        <taxon>Pseudomonadota</taxon>
        <taxon>Gammaproteobacteria</taxon>
        <taxon>Pasteurellales</taxon>
        <taxon>Pasteurellaceae</taxon>
        <taxon>Haemophilus</taxon>
    </lineage>
</organism>
<dbReference type="AlphaFoldDB" id="A0AAE6JPF8"/>
<reference evidence="1 2" key="1">
    <citation type="submission" date="2019-04" db="EMBL/GenBank/DDBJ databases">
        <title>Complete Genome and Methylome Analysis of Haemophilus haemolyticus NEB129.</title>
        <authorList>
            <person name="Fomenkov A."/>
            <person name="Roberts R.J."/>
            <person name="Anton B.P."/>
            <person name="Vincze T."/>
        </authorList>
    </citation>
    <scope>NUCLEOTIDE SEQUENCE [LARGE SCALE GENOMIC DNA]</scope>
    <source>
        <strain evidence="1 2">NEB129</strain>
    </source>
</reference>
<name>A0AAE6JPF8_HAEPH</name>
<dbReference type="KEGG" id="hpaa:E5Q53_00595"/>
<gene>
    <name evidence="1" type="ORF">E5Q53_00595</name>
</gene>
<dbReference type="EMBL" id="CP038817">
    <property type="protein sequence ID" value="QEN10075.1"/>
    <property type="molecule type" value="Genomic_DNA"/>
</dbReference>
<dbReference type="Proteomes" id="UP000323974">
    <property type="component" value="Chromosome"/>
</dbReference>
<dbReference type="RefSeq" id="WP_147286455.1">
    <property type="nucleotide sequence ID" value="NZ_CP038817.1"/>
</dbReference>
<sequence length="242" mass="26779">MPTTNTRGGNASFLLSGTKIAVHNWTHGKQEASGKYLSPENAAKVIAAKFGDYADPFRPKETVQVVGVLVTTTTAEIFIEQLAQLAHILDYSEVKQALSYAKAYENLQTTKMVKMPVVSSPAFGAVSDLTPTIGRMMEQTLGRMMDSLHTDVLDPFALITQLQAVKKAREQANADFLQKVSEMRPLEIWAFQAQGQLDVIAQNLQQNIPTAENVYSFLMFFVGENLSGLQQLLRATDEHNNR</sequence>
<dbReference type="GeneID" id="78223579"/>
<evidence type="ECO:0000313" key="1">
    <source>
        <dbReference type="EMBL" id="QEN10075.1"/>
    </source>
</evidence>
<accession>A0AAE6JPF8</accession>
<proteinExistence type="predicted"/>